<reference evidence="1 2" key="1">
    <citation type="submission" date="2018-06" db="EMBL/GenBank/DDBJ databases">
        <authorList>
            <consortium name="Pathogen Informatics"/>
            <person name="Doyle S."/>
        </authorList>
    </citation>
    <scope>NUCLEOTIDE SEQUENCE [LARGE SCALE GENOMIC DNA]</scope>
    <source>
        <strain evidence="1 2">NCTC12120</strain>
    </source>
</reference>
<proteinExistence type="predicted"/>
<organism evidence="1 2">
    <name type="scientific">Cedecea neteri</name>
    <dbReference type="NCBI Taxonomy" id="158822"/>
    <lineage>
        <taxon>Bacteria</taxon>
        <taxon>Pseudomonadati</taxon>
        <taxon>Pseudomonadota</taxon>
        <taxon>Gammaproteobacteria</taxon>
        <taxon>Enterobacterales</taxon>
        <taxon>Enterobacteriaceae</taxon>
        <taxon>Cedecea</taxon>
    </lineage>
</organism>
<dbReference type="EMBL" id="UAVU01000009">
    <property type="protein sequence ID" value="SQC92181.1"/>
    <property type="molecule type" value="Genomic_DNA"/>
</dbReference>
<accession>A0A2X3J860</accession>
<name>A0A2X3J860_9ENTR</name>
<protein>
    <submittedName>
        <fullName evidence="1">Uncharacterized protein</fullName>
    </submittedName>
</protein>
<evidence type="ECO:0000313" key="2">
    <source>
        <dbReference type="Proteomes" id="UP000251197"/>
    </source>
</evidence>
<dbReference type="Proteomes" id="UP000251197">
    <property type="component" value="Unassembled WGS sequence"/>
</dbReference>
<gene>
    <name evidence="1" type="ORF">NCTC12120_05373</name>
</gene>
<dbReference type="AlphaFoldDB" id="A0A2X3J860"/>
<evidence type="ECO:0000313" key="1">
    <source>
        <dbReference type="EMBL" id="SQC92181.1"/>
    </source>
</evidence>
<sequence>MTAAQRPKDIVIHPKGVYPISWDDLDSGNFTHDSSRYVQLNDGGGHAIHSGKVTFTIAANTANARMAIPDEKSTPTVKTVDVNANGRAFWPDIIIGNTTGAFTLTASNSDVIAAQTVKITVS</sequence>